<name>M5EP70_9HYPH</name>
<protein>
    <submittedName>
        <fullName evidence="1">Uncharacterized protein</fullName>
    </submittedName>
</protein>
<evidence type="ECO:0000313" key="1">
    <source>
        <dbReference type="EMBL" id="CCV05908.1"/>
    </source>
</evidence>
<dbReference type="EMBL" id="CAUM01000081">
    <property type="protein sequence ID" value="CCV05908.1"/>
    <property type="molecule type" value="Genomic_DNA"/>
</dbReference>
<reference evidence="1 2" key="1">
    <citation type="submission" date="2013-02" db="EMBL/GenBank/DDBJ databases">
        <authorList>
            <person name="Genoscope - CEA"/>
        </authorList>
    </citation>
    <scope>NUCLEOTIDE SEQUENCE [LARGE SCALE GENOMIC DNA]</scope>
    <source>
        <strain evidence="1 2">STM 2683</strain>
    </source>
</reference>
<proteinExistence type="predicted"/>
<evidence type="ECO:0000313" key="2">
    <source>
        <dbReference type="Proteomes" id="UP000012062"/>
    </source>
</evidence>
<comment type="caution">
    <text evidence="1">The sequence shown here is derived from an EMBL/GenBank/DDBJ whole genome shotgun (WGS) entry which is preliminary data.</text>
</comment>
<dbReference type="Proteomes" id="UP000012062">
    <property type="component" value="Unassembled WGS sequence"/>
</dbReference>
<dbReference type="AlphaFoldDB" id="M5EP70"/>
<dbReference type="eggNOG" id="COG1475">
    <property type="taxonomic scope" value="Bacteria"/>
</dbReference>
<gene>
    <name evidence="1" type="ORF">MESS2_1710015</name>
</gene>
<accession>M5EP70</accession>
<organism evidence="1 2">
    <name type="scientific">Mesorhizobium metallidurans STM 2683</name>
    <dbReference type="NCBI Taxonomy" id="1297569"/>
    <lineage>
        <taxon>Bacteria</taxon>
        <taxon>Pseudomonadati</taxon>
        <taxon>Pseudomonadota</taxon>
        <taxon>Alphaproteobacteria</taxon>
        <taxon>Hyphomicrobiales</taxon>
        <taxon>Phyllobacteriaceae</taxon>
        <taxon>Mesorhizobium</taxon>
    </lineage>
</organism>
<dbReference type="STRING" id="1297569.MESS2_1710015"/>
<sequence length="151" mass="16047">MRAAMLDRPGVALRLMVAHPITGSGLWQVRREPQRTGNEAVAASLLLGQPEEDGAVAGGNGDAFATPRVFARLLTLSDDDVLRVLAIVMAETVEAGSAVIEALGNHLNVDMAACWQADNALFDLLRDKEIANLILADIGGKRVAHGNVSRR</sequence>
<keyword evidence="2" id="KW-1185">Reference proteome</keyword>